<organism evidence="1 2">
    <name type="scientific">Methylobacterium aquaticum</name>
    <dbReference type="NCBI Taxonomy" id="270351"/>
    <lineage>
        <taxon>Bacteria</taxon>
        <taxon>Pseudomonadati</taxon>
        <taxon>Pseudomonadota</taxon>
        <taxon>Alphaproteobacteria</taxon>
        <taxon>Hyphomicrobiales</taxon>
        <taxon>Methylobacteriaceae</taxon>
        <taxon>Methylobacterium</taxon>
    </lineage>
</organism>
<dbReference type="RefSeq" id="WP_048466179.1">
    <property type="nucleotide sequence ID" value="NZ_LABX01000191.1"/>
</dbReference>
<dbReference type="OrthoDB" id="9011395at2"/>
<protein>
    <submittedName>
        <fullName evidence="1">Uncharacterized protein</fullName>
    </submittedName>
</protein>
<evidence type="ECO:0000313" key="2">
    <source>
        <dbReference type="Proteomes" id="UP000035929"/>
    </source>
</evidence>
<dbReference type="EMBL" id="LABX01000191">
    <property type="protein sequence ID" value="KMO29889.1"/>
    <property type="molecule type" value="Genomic_DNA"/>
</dbReference>
<evidence type="ECO:0000313" key="1">
    <source>
        <dbReference type="EMBL" id="KMO29889.1"/>
    </source>
</evidence>
<dbReference type="PATRIC" id="fig|270351.6.peg.2572"/>
<dbReference type="AlphaFoldDB" id="A0A0J6S843"/>
<sequence length="432" mass="46281">MIPPGPSPSASLEESRRALGWPALGLDVVRRFPLPAAAAPALAASAPWLPEAAASLARTVPRPPTVAPFVDAPFYRVPGSIRSICYCPAMPASGDGAPGGAVVAIKGLEPGLPDFERLLGDLRRPGFTPHAIAEHLVFEERKIPGCLGLAEALREAERAAAAQERHLRHYGELARLPLPLVVHRHAEETTSRVRDGLRTILGADAFALAETLLAGALGVYIYHYPAAPIRAREIDALLAGLGFRERLLALLREGCDPGATIEGWVRLFVRLLYLGFLPGTLASLRTGLCCQPQNACLDGGFVDLDSLAAPAELADEAAILGSLQLGFDALLRSVRSLVTGSDEPDRAGAEEVRVDLHGIARHVWALIDAAVESEARPGLILDPTVRRWLAVPRRFDDLAALLRPRAARPSTFDAESRDFHAFGRALIRSARP</sequence>
<comment type="caution">
    <text evidence="1">The sequence shown here is derived from an EMBL/GenBank/DDBJ whole genome shotgun (WGS) entry which is preliminary data.</text>
</comment>
<gene>
    <name evidence="1" type="ORF">VP06_23370</name>
</gene>
<proteinExistence type="predicted"/>
<accession>A0A0J6S843</accession>
<name>A0A0J6S843_9HYPH</name>
<reference evidence="1 2" key="1">
    <citation type="submission" date="2015-03" db="EMBL/GenBank/DDBJ databases">
        <title>Genome sequencing of Methylobacterium aquaticum DSM16371 type strain.</title>
        <authorList>
            <person name="Chaudhry V."/>
            <person name="Patil P.B."/>
        </authorList>
    </citation>
    <scope>NUCLEOTIDE SEQUENCE [LARGE SCALE GENOMIC DNA]</scope>
    <source>
        <strain evidence="1 2">DSM 16371</strain>
    </source>
</reference>
<dbReference type="Proteomes" id="UP000035929">
    <property type="component" value="Unassembled WGS sequence"/>
</dbReference>